<dbReference type="InterPro" id="IPR032466">
    <property type="entry name" value="Metal_Hydrolase"/>
</dbReference>
<protein>
    <recommendedName>
        <fullName evidence="1">Amidohydrolase 3 domain-containing protein</fullName>
    </recommendedName>
</protein>
<organism evidence="2 3">
    <name type="scientific">Nocardia cerradoensis</name>
    <dbReference type="NCBI Taxonomy" id="85688"/>
    <lineage>
        <taxon>Bacteria</taxon>
        <taxon>Bacillati</taxon>
        <taxon>Actinomycetota</taxon>
        <taxon>Actinomycetes</taxon>
        <taxon>Mycobacteriales</taxon>
        <taxon>Nocardiaceae</taxon>
        <taxon>Nocardia</taxon>
    </lineage>
</organism>
<dbReference type="PANTHER" id="PTHR22642">
    <property type="entry name" value="IMIDAZOLONEPROPIONASE"/>
    <property type="match status" value="1"/>
</dbReference>
<evidence type="ECO:0000313" key="3">
    <source>
        <dbReference type="Proteomes" id="UP000215506"/>
    </source>
</evidence>
<dbReference type="RefSeq" id="WP_094025132.1">
    <property type="nucleotide sequence ID" value="NZ_NGAF01000003.1"/>
</dbReference>
<dbReference type="Pfam" id="PF07969">
    <property type="entry name" value="Amidohydro_3"/>
    <property type="match status" value="1"/>
</dbReference>
<gene>
    <name evidence="2" type="ORF">B7C42_02151</name>
</gene>
<proteinExistence type="predicted"/>
<dbReference type="AlphaFoldDB" id="A0A231HAJ9"/>
<sequence length="461" mass="49675">MLIRDAVVFGSAHTDVRCERGIITECGRGLRPQAGEEDIDARGRWLVPGLHDHHIHLRSLAARSESIPVGPDRIRGARALADRLRDAAHRTPGHAWLRAVDYHDDVAGAIDRWALDRMEVGRPVRVQHRSGALWILDSSACALLDVDNCPLPGVERDPQGRATGRLWRMDTWLGDRLGCLAPDPAPVSAAAATRGITGFTDATPDLTRPEVGTLAAAVLDGRIVQRVYCMAEPDIEDPHIERFRLGPTKILLDDTALPDLDDFVVRLRRLHGAGRTAAVHCVTRVQLILTLAAFDLAGVVPGDRIEHGAVVPAEVLTWLRRNDIPVITQPHFLIERAAQYAREVPAEDRPDLWRLGSLLAAGVGVAAGTDAPFGDPDPWAVVRAATDRGLGRSAAEALSPATALSLFFGTAARPHIPRTLAPGHHADLTLLQVPPAELADALDSPPVAATIVAGQVVYRAS</sequence>
<dbReference type="SUPFAM" id="SSF51338">
    <property type="entry name" value="Composite domain of metallo-dependent hydrolases"/>
    <property type="match status" value="1"/>
</dbReference>
<evidence type="ECO:0000259" key="1">
    <source>
        <dbReference type="Pfam" id="PF07969"/>
    </source>
</evidence>
<accession>A0A231HAJ9</accession>
<keyword evidence="3" id="KW-1185">Reference proteome</keyword>
<dbReference type="SUPFAM" id="SSF51556">
    <property type="entry name" value="Metallo-dependent hydrolases"/>
    <property type="match status" value="1"/>
</dbReference>
<dbReference type="Gene3D" id="3.20.20.140">
    <property type="entry name" value="Metal-dependent hydrolases"/>
    <property type="match status" value="1"/>
</dbReference>
<dbReference type="PANTHER" id="PTHR22642:SF2">
    <property type="entry name" value="PROTEIN LONG AFTER FAR-RED 3"/>
    <property type="match status" value="1"/>
</dbReference>
<evidence type="ECO:0000313" key="2">
    <source>
        <dbReference type="EMBL" id="OXR45859.1"/>
    </source>
</evidence>
<dbReference type="Gene3D" id="2.30.40.10">
    <property type="entry name" value="Urease, subunit C, domain 1"/>
    <property type="match status" value="1"/>
</dbReference>
<dbReference type="InterPro" id="IPR011059">
    <property type="entry name" value="Metal-dep_hydrolase_composite"/>
</dbReference>
<comment type="caution">
    <text evidence="2">The sequence shown here is derived from an EMBL/GenBank/DDBJ whole genome shotgun (WGS) entry which is preliminary data.</text>
</comment>
<dbReference type="InterPro" id="IPR013108">
    <property type="entry name" value="Amidohydro_3"/>
</dbReference>
<dbReference type="EMBL" id="NGAF01000003">
    <property type="protein sequence ID" value="OXR45859.1"/>
    <property type="molecule type" value="Genomic_DNA"/>
</dbReference>
<name>A0A231HAJ9_9NOCA</name>
<feature type="domain" description="Amidohydrolase 3" evidence="1">
    <location>
        <begin position="39"/>
        <end position="458"/>
    </location>
</feature>
<dbReference type="Proteomes" id="UP000215506">
    <property type="component" value="Unassembled WGS sequence"/>
</dbReference>
<reference evidence="2 3" key="1">
    <citation type="submission" date="2017-07" db="EMBL/GenBank/DDBJ databases">
        <title>First draft Genome Sequence of Nocardia cerradoensis isolated from human infection.</title>
        <authorList>
            <person name="Carrasco G."/>
        </authorList>
    </citation>
    <scope>NUCLEOTIDE SEQUENCE [LARGE SCALE GENOMIC DNA]</scope>
    <source>
        <strain evidence="2 3">CNM20130759</strain>
    </source>
</reference>
<dbReference type="GO" id="GO:0016810">
    <property type="term" value="F:hydrolase activity, acting on carbon-nitrogen (but not peptide) bonds"/>
    <property type="evidence" value="ECO:0007669"/>
    <property type="project" value="InterPro"/>
</dbReference>